<name>A0A109LI39_PSEFL</name>
<dbReference type="AlphaFoldDB" id="A0A109LI39"/>
<protein>
    <submittedName>
        <fullName evidence="1">Uncharacterized protein</fullName>
    </submittedName>
</protein>
<organism evidence="1 2">
    <name type="scientific">Pseudomonas fluorescens</name>
    <dbReference type="NCBI Taxonomy" id="294"/>
    <lineage>
        <taxon>Bacteria</taxon>
        <taxon>Pseudomonadati</taxon>
        <taxon>Pseudomonadota</taxon>
        <taxon>Gammaproteobacteria</taxon>
        <taxon>Pseudomonadales</taxon>
        <taxon>Pseudomonadaceae</taxon>
        <taxon>Pseudomonas</taxon>
    </lineage>
</organism>
<gene>
    <name evidence="1" type="ORF">PFLmoz3_02294</name>
</gene>
<proteinExistence type="predicted"/>
<sequence>MSCKRVRQVFRRASWLRIDISSRAWAPRLSVYICAISGSDVVCSARRSKRLRPRCCQLRPSRPNGTDNAAAKAKPHWEVRVAPIMKLNWLIRINGSQSCNTGSHLSRWGTADLPWLMR</sequence>
<reference evidence="1 2" key="1">
    <citation type="submission" date="2015-05" db="EMBL/GenBank/DDBJ databases">
        <title>A genomic and transcriptomic approach to investigate the blue pigment phenotype in Pseudomonas fluorescens.</title>
        <authorList>
            <person name="Andreani N.A."/>
            <person name="Cardazzo B."/>
        </authorList>
    </citation>
    <scope>NUCLEOTIDE SEQUENCE [LARGE SCALE GENOMIC DNA]</scope>
    <source>
        <strain evidence="1 2">Ps_22</strain>
    </source>
</reference>
<dbReference type="EMBL" id="LCYA01000058">
    <property type="protein sequence ID" value="KWV87910.1"/>
    <property type="molecule type" value="Genomic_DNA"/>
</dbReference>
<comment type="caution">
    <text evidence="1">The sequence shown here is derived from an EMBL/GenBank/DDBJ whole genome shotgun (WGS) entry which is preliminary data.</text>
</comment>
<evidence type="ECO:0000313" key="1">
    <source>
        <dbReference type="EMBL" id="KWV87910.1"/>
    </source>
</evidence>
<dbReference type="Proteomes" id="UP000061348">
    <property type="component" value="Unassembled WGS sequence"/>
</dbReference>
<evidence type="ECO:0000313" key="2">
    <source>
        <dbReference type="Proteomes" id="UP000061348"/>
    </source>
</evidence>
<accession>A0A109LI39</accession>